<dbReference type="RefSeq" id="WP_209859568.1">
    <property type="nucleotide sequence ID" value="NZ_JAGGLD010000001.1"/>
</dbReference>
<dbReference type="Gene3D" id="1.10.287.130">
    <property type="match status" value="1"/>
</dbReference>
<keyword evidence="13" id="KW-0843">Virulence</keyword>
<evidence type="ECO:0000256" key="10">
    <source>
        <dbReference type="ARBA" id="ARBA00022840"/>
    </source>
</evidence>
<keyword evidence="5" id="KW-0597">Phosphoprotein</keyword>
<evidence type="ECO:0000256" key="17">
    <source>
        <dbReference type="SAM" id="Phobius"/>
    </source>
</evidence>
<evidence type="ECO:0000313" key="21">
    <source>
        <dbReference type="Proteomes" id="UP001519288"/>
    </source>
</evidence>
<organism evidence="20 21">
    <name type="scientific">Paenibacillus shirakamiensis</name>
    <dbReference type="NCBI Taxonomy" id="1265935"/>
    <lineage>
        <taxon>Bacteria</taxon>
        <taxon>Bacillati</taxon>
        <taxon>Bacillota</taxon>
        <taxon>Bacilli</taxon>
        <taxon>Bacillales</taxon>
        <taxon>Paenibacillaceae</taxon>
        <taxon>Paenibacillus</taxon>
    </lineage>
</organism>
<dbReference type="GO" id="GO:0016301">
    <property type="term" value="F:kinase activity"/>
    <property type="evidence" value="ECO:0007669"/>
    <property type="project" value="UniProtKB-KW"/>
</dbReference>
<dbReference type="InterPro" id="IPR036890">
    <property type="entry name" value="HATPase_C_sf"/>
</dbReference>
<dbReference type="SMART" id="SM00304">
    <property type="entry name" value="HAMP"/>
    <property type="match status" value="1"/>
</dbReference>
<dbReference type="CDD" id="cd06225">
    <property type="entry name" value="HAMP"/>
    <property type="match status" value="1"/>
</dbReference>
<evidence type="ECO:0000256" key="11">
    <source>
        <dbReference type="ARBA" id="ARBA00022989"/>
    </source>
</evidence>
<dbReference type="InterPro" id="IPR050398">
    <property type="entry name" value="HssS/ArlS-like"/>
</dbReference>
<evidence type="ECO:0000256" key="6">
    <source>
        <dbReference type="ARBA" id="ARBA00022679"/>
    </source>
</evidence>
<dbReference type="Pfam" id="PF02518">
    <property type="entry name" value="HATPase_c"/>
    <property type="match status" value="1"/>
</dbReference>
<keyword evidence="21" id="KW-1185">Reference proteome</keyword>
<dbReference type="InterPro" id="IPR003594">
    <property type="entry name" value="HATPase_dom"/>
</dbReference>
<dbReference type="Gene3D" id="6.10.340.10">
    <property type="match status" value="1"/>
</dbReference>
<evidence type="ECO:0000256" key="12">
    <source>
        <dbReference type="ARBA" id="ARBA00023012"/>
    </source>
</evidence>
<evidence type="ECO:0000259" key="19">
    <source>
        <dbReference type="PROSITE" id="PS50885"/>
    </source>
</evidence>
<keyword evidence="11 17" id="KW-1133">Transmembrane helix</keyword>
<comment type="caution">
    <text evidence="20">The sequence shown here is derived from an EMBL/GenBank/DDBJ whole genome shotgun (WGS) entry which is preliminary data.</text>
</comment>
<keyword evidence="9 20" id="KW-0418">Kinase</keyword>
<dbReference type="PROSITE" id="PS50109">
    <property type="entry name" value="HIS_KIN"/>
    <property type="match status" value="1"/>
</dbReference>
<evidence type="ECO:0000256" key="8">
    <source>
        <dbReference type="ARBA" id="ARBA00022741"/>
    </source>
</evidence>
<sequence length="456" mass="51801">MIKSLYIRVVLSFLVSVIGGIIIAFFVATWLFEDKLNDNLKVTLLDFGQDIAHIYESFPLQEAQTLVSTMKQLNSYRIRIFDNLGELQAYGTVQGEHYTKVSQKQINEVIHGSIVQVKTNDIDPILVGIPLHTEKGMRALFVEQRANSSSSFIIKWIFNFLMYSLVAGSLLMLIAAIFLIRPIKKLTQATKHIAAGDFNIKLNIKQSGELGTLARSFEEMMHNLQRIEQMRRDFVTNVSHEVRSPLTSISGYAMALKQVNISEQDRSRYLEIIIAEAERMSHMSDSLMQLSMLESQSQQPKWTVQNLDEQIRRVIVAIQPQWTARAIHFELNLRAVSFRADHDQLNQVWMNLIGNSIKFSSEGGRISVSMRDEISNVTIRIADAGIGISEEDQKRIFERFYKADHSHSRKYEGSGLGLSIVKQILKLHQGEVQVDSEQGRGATFIVTLPKIKEGES</sequence>
<keyword evidence="12" id="KW-0902">Two-component regulatory system</keyword>
<feature type="transmembrane region" description="Helical" evidence="17">
    <location>
        <begin position="160"/>
        <end position="180"/>
    </location>
</feature>
<keyword evidence="8" id="KW-0547">Nucleotide-binding</keyword>
<keyword evidence="10" id="KW-0067">ATP-binding</keyword>
<dbReference type="InterPro" id="IPR036097">
    <property type="entry name" value="HisK_dim/P_sf"/>
</dbReference>
<evidence type="ECO:0000256" key="3">
    <source>
        <dbReference type="ARBA" id="ARBA00012438"/>
    </source>
</evidence>
<evidence type="ECO:0000256" key="9">
    <source>
        <dbReference type="ARBA" id="ARBA00022777"/>
    </source>
</evidence>
<protein>
    <recommendedName>
        <fullName evidence="16">Heme sensor protein HssS</fullName>
        <ecNumber evidence="3">2.7.13.3</ecNumber>
    </recommendedName>
</protein>
<evidence type="ECO:0000256" key="13">
    <source>
        <dbReference type="ARBA" id="ARBA00023026"/>
    </source>
</evidence>
<dbReference type="Gene3D" id="3.30.565.10">
    <property type="entry name" value="Histidine kinase-like ATPase, C-terminal domain"/>
    <property type="match status" value="1"/>
</dbReference>
<accession>A0ABS4JH84</accession>
<dbReference type="CDD" id="cd00082">
    <property type="entry name" value="HisKA"/>
    <property type="match status" value="1"/>
</dbReference>
<feature type="transmembrane region" description="Helical" evidence="17">
    <location>
        <begin position="6"/>
        <end position="32"/>
    </location>
</feature>
<dbReference type="InterPro" id="IPR003660">
    <property type="entry name" value="HAMP_dom"/>
</dbReference>
<dbReference type="SUPFAM" id="SSF158472">
    <property type="entry name" value="HAMP domain-like"/>
    <property type="match status" value="1"/>
</dbReference>
<feature type="domain" description="Histidine kinase" evidence="18">
    <location>
        <begin position="237"/>
        <end position="452"/>
    </location>
</feature>
<comment type="subcellular location">
    <subcellularLocation>
        <location evidence="2">Cell membrane</location>
        <topology evidence="2">Multi-pass membrane protein</topology>
    </subcellularLocation>
</comment>
<evidence type="ECO:0000313" key="20">
    <source>
        <dbReference type="EMBL" id="MBP1999919.1"/>
    </source>
</evidence>
<evidence type="ECO:0000256" key="4">
    <source>
        <dbReference type="ARBA" id="ARBA00022475"/>
    </source>
</evidence>
<evidence type="ECO:0000256" key="15">
    <source>
        <dbReference type="ARBA" id="ARBA00037219"/>
    </source>
</evidence>
<keyword evidence="14 17" id="KW-0472">Membrane</keyword>
<dbReference type="SUPFAM" id="SSF47384">
    <property type="entry name" value="Homodimeric domain of signal transducing histidine kinase"/>
    <property type="match status" value="1"/>
</dbReference>
<comment type="function">
    <text evidence="15">Member of the two-component regulatory system HssS/HssR involved in intracellular heme homeostasis and tempering of staphylococcal virulence. HssS functions as a heme sensor histidine kinase which is autophosphorylated at a histidine residue and transfers its phosphate group to an aspartate residue of HssR. HssR/HssS activates the expression of hrtAB, an efflux pump, in response to extracellular heme, hemin, hemoglobin or blood.</text>
</comment>
<evidence type="ECO:0000256" key="14">
    <source>
        <dbReference type="ARBA" id="ARBA00023136"/>
    </source>
</evidence>
<evidence type="ECO:0000259" key="18">
    <source>
        <dbReference type="PROSITE" id="PS50109"/>
    </source>
</evidence>
<keyword evidence="7 17" id="KW-0812">Transmembrane</keyword>
<evidence type="ECO:0000256" key="1">
    <source>
        <dbReference type="ARBA" id="ARBA00000085"/>
    </source>
</evidence>
<dbReference type="Proteomes" id="UP001519288">
    <property type="component" value="Unassembled WGS sequence"/>
</dbReference>
<dbReference type="PANTHER" id="PTHR45528">
    <property type="entry name" value="SENSOR HISTIDINE KINASE CPXA"/>
    <property type="match status" value="1"/>
</dbReference>
<evidence type="ECO:0000256" key="2">
    <source>
        <dbReference type="ARBA" id="ARBA00004651"/>
    </source>
</evidence>
<dbReference type="InterPro" id="IPR003661">
    <property type="entry name" value="HisK_dim/P_dom"/>
</dbReference>
<dbReference type="Pfam" id="PF00512">
    <property type="entry name" value="HisKA"/>
    <property type="match status" value="1"/>
</dbReference>
<reference evidence="20 21" key="1">
    <citation type="submission" date="2021-03" db="EMBL/GenBank/DDBJ databases">
        <title>Genomic Encyclopedia of Type Strains, Phase IV (KMG-IV): sequencing the most valuable type-strain genomes for metagenomic binning, comparative biology and taxonomic classification.</title>
        <authorList>
            <person name="Goeker M."/>
        </authorList>
    </citation>
    <scope>NUCLEOTIDE SEQUENCE [LARGE SCALE GENOMIC DNA]</scope>
    <source>
        <strain evidence="20 21">DSM 26806</strain>
    </source>
</reference>
<dbReference type="Pfam" id="PF00672">
    <property type="entry name" value="HAMP"/>
    <property type="match status" value="1"/>
</dbReference>
<dbReference type="SMART" id="SM00388">
    <property type="entry name" value="HisKA"/>
    <property type="match status" value="1"/>
</dbReference>
<gene>
    <name evidence="20" type="ORF">J2Z69_000938</name>
</gene>
<evidence type="ECO:0000256" key="5">
    <source>
        <dbReference type="ARBA" id="ARBA00022553"/>
    </source>
</evidence>
<dbReference type="CDD" id="cd16922">
    <property type="entry name" value="HATPase_EvgS-ArcB-TorS-like"/>
    <property type="match status" value="1"/>
</dbReference>
<dbReference type="InterPro" id="IPR004358">
    <property type="entry name" value="Sig_transdc_His_kin-like_C"/>
</dbReference>
<evidence type="ECO:0000256" key="7">
    <source>
        <dbReference type="ARBA" id="ARBA00022692"/>
    </source>
</evidence>
<comment type="catalytic activity">
    <reaction evidence="1">
        <text>ATP + protein L-histidine = ADP + protein N-phospho-L-histidine.</text>
        <dbReference type="EC" id="2.7.13.3"/>
    </reaction>
</comment>
<dbReference type="SUPFAM" id="SSF55874">
    <property type="entry name" value="ATPase domain of HSP90 chaperone/DNA topoisomerase II/histidine kinase"/>
    <property type="match status" value="1"/>
</dbReference>
<dbReference type="EMBL" id="JAGGLD010000001">
    <property type="protein sequence ID" value="MBP1999919.1"/>
    <property type="molecule type" value="Genomic_DNA"/>
</dbReference>
<dbReference type="EC" id="2.7.13.3" evidence="3"/>
<evidence type="ECO:0000256" key="16">
    <source>
        <dbReference type="ARBA" id="ARBA00040841"/>
    </source>
</evidence>
<dbReference type="PANTHER" id="PTHR45528:SF11">
    <property type="entry name" value="HISTIDINE KINASE"/>
    <property type="match status" value="1"/>
</dbReference>
<dbReference type="InterPro" id="IPR005467">
    <property type="entry name" value="His_kinase_dom"/>
</dbReference>
<keyword evidence="4" id="KW-1003">Cell membrane</keyword>
<dbReference type="PRINTS" id="PR00344">
    <property type="entry name" value="BCTRLSENSOR"/>
</dbReference>
<feature type="domain" description="HAMP" evidence="19">
    <location>
        <begin position="177"/>
        <end position="229"/>
    </location>
</feature>
<proteinExistence type="predicted"/>
<dbReference type="SMART" id="SM00387">
    <property type="entry name" value="HATPase_c"/>
    <property type="match status" value="1"/>
</dbReference>
<keyword evidence="6" id="KW-0808">Transferase</keyword>
<name>A0ABS4JH84_9BACL</name>
<dbReference type="PROSITE" id="PS50885">
    <property type="entry name" value="HAMP"/>
    <property type="match status" value="1"/>
</dbReference>